<accession>A0A930VFM2</accession>
<dbReference type="AlphaFoldDB" id="A0A930VFM2"/>
<reference evidence="1" key="1">
    <citation type="submission" date="2020-11" db="EMBL/GenBank/DDBJ databases">
        <title>Nocardioides cynanchi sp. nov., isolated from soil of rhizosphere of Cynanchum wilfordii.</title>
        <authorList>
            <person name="Lee J.-S."/>
            <person name="Suh M.K."/>
            <person name="Kim J.-S."/>
        </authorList>
    </citation>
    <scope>NUCLEOTIDE SEQUENCE</scope>
    <source>
        <strain evidence="1">KCTC 19276</strain>
    </source>
</reference>
<gene>
    <name evidence="1" type="ORF">ISU10_02390</name>
</gene>
<keyword evidence="2" id="KW-1185">Reference proteome</keyword>
<evidence type="ECO:0000313" key="1">
    <source>
        <dbReference type="EMBL" id="MBF4766614.1"/>
    </source>
</evidence>
<proteinExistence type="predicted"/>
<evidence type="ECO:0000313" key="2">
    <source>
        <dbReference type="Proteomes" id="UP000660668"/>
    </source>
</evidence>
<name>A0A930VFM2_9ACTN</name>
<protein>
    <submittedName>
        <fullName evidence="1">Uncharacterized protein</fullName>
    </submittedName>
</protein>
<sequence>MMVAIDWTEYDRWNAVLASRLFGALQADLPAYIDVDEALLEDCAKDLGLVPQNARESLVGAVQGTLGLGPGQSVLKGHVERYGRWRKQFLRDAGTRNKRSVHELPVPPVVALLCVFVMAAEKMGSDAAMAAHAYYPRLGELLGLSPANMKRLRAKFPATEPFWRGLNEYLVANEGRYGLPTAFSLGHRYVGIPQSQALVRASDRVRLPDFFRTFGLAPGSELIAADLERLLDGWISSTPSPVTANLRRLWEGVKARERVAGVVAVELAHWDGRGREASAPGQTASGGVELTALLRQQFGGLSLELSFAARLPVTAEVTSLRINSAESQPSIGVIPAAGARLRPTPGSRLDPDSLVGARLELEDPQSSQVVVRRPRRVVPLRRDELLGILVEVDRVQLADDAVLLVKDEDTLLDAVLALVESYGHHGRVHRSSSVQDQPALKGLPTGWALIDDVQIYAIPQDVKKLDLHVLVPLTTAQLNLSGGLKLPGRIRKWSSLHPPEIRAAVSEAQEMSISLTEVDVDRVLVEKWTERVAAMVIPLDGLELGDGDYEIELSVNGAQIAMSTLRLRSADTPDAVSWETCTRLNYELDRSSLGCLSAVEASEDSEIIVDGLNTLGARPDPVPSVPVRHGANWSTERKSSGVEQPVIVLGVADPKSCVATGAHYIELPTWHGGRSSGQILGICRMCGLKKSMPARPKWKSLGASASTPTSIQFSELPSHTDLGATWDVCLDALVHVGGGTIGSLERIATQSEGSSLFVDSFLRTLETLGQIDVRRDSSLQPREWEANPAYLAETVGNGFVLAGAWSNAERRSLREGLAEQGADLVCQTSEGRLSSWFVRGMEADRLAELVTELALEAYVVPDAVSRMVAALPPLSQVEASLSTVPIPDYSKATIFDVREARWRKVPGVGMPGAYRLEQSFRTTTLWVDHQGATERSGRVGSVQLVKHLAARASRTPLIGYLKTQSTLVVPLGADLPGLYGRVAALCSGLAPRVSVKTRSIGYPDVPRPVADALNSLLAS</sequence>
<dbReference type="RefSeq" id="WP_194694769.1">
    <property type="nucleotide sequence ID" value="NZ_JADKPO010000002.1"/>
</dbReference>
<comment type="caution">
    <text evidence="1">The sequence shown here is derived from an EMBL/GenBank/DDBJ whole genome shotgun (WGS) entry which is preliminary data.</text>
</comment>
<dbReference type="EMBL" id="JADKPO010000002">
    <property type="protein sequence ID" value="MBF4766614.1"/>
    <property type="molecule type" value="Genomic_DNA"/>
</dbReference>
<dbReference type="Proteomes" id="UP000660668">
    <property type="component" value="Unassembled WGS sequence"/>
</dbReference>
<organism evidence="1 2">
    <name type="scientific">Nocardioides agariphilus</name>
    <dbReference type="NCBI Taxonomy" id="433664"/>
    <lineage>
        <taxon>Bacteria</taxon>
        <taxon>Bacillati</taxon>
        <taxon>Actinomycetota</taxon>
        <taxon>Actinomycetes</taxon>
        <taxon>Propionibacteriales</taxon>
        <taxon>Nocardioidaceae</taxon>
        <taxon>Nocardioides</taxon>
    </lineage>
</organism>